<keyword evidence="1" id="KW-0812">Transmembrane</keyword>
<name>A0ABM3MG05_GALME</name>
<evidence type="ECO:0000256" key="1">
    <source>
        <dbReference type="SAM" id="Phobius"/>
    </source>
</evidence>
<dbReference type="InterPro" id="IPR007110">
    <property type="entry name" value="Ig-like_dom"/>
</dbReference>
<keyword evidence="3" id="KW-1185">Reference proteome</keyword>
<dbReference type="PANTHER" id="PTHR21261:SF14">
    <property type="entry name" value="BEATEN PATH IV, ISOFORM B"/>
    <property type="match status" value="1"/>
</dbReference>
<gene>
    <name evidence="4" type="primary">LOC113518781</name>
</gene>
<dbReference type="RefSeq" id="XP_052750084.1">
    <property type="nucleotide sequence ID" value="XM_052894124.1"/>
</dbReference>
<dbReference type="GeneID" id="113518781"/>
<dbReference type="PROSITE" id="PS50835">
    <property type="entry name" value="IG_LIKE"/>
    <property type="match status" value="1"/>
</dbReference>
<feature type="transmembrane region" description="Helical" evidence="1">
    <location>
        <begin position="246"/>
        <end position="266"/>
    </location>
</feature>
<keyword evidence="1" id="KW-1133">Transmembrane helix</keyword>
<dbReference type="InterPro" id="IPR013783">
    <property type="entry name" value="Ig-like_fold"/>
</dbReference>
<evidence type="ECO:0000259" key="2">
    <source>
        <dbReference type="PROSITE" id="PS50835"/>
    </source>
</evidence>
<sequence length="271" mass="31037">MYTKTLTFPTKLPHFQIRNFICLCIINLPVTICLRVVGISVPTFKQRGEPAILTCDYDLEGGRLYSVKWYRDNEEFYRYMPRLRPPQHAHRLDGVKVDLEKSSARHAHLRELTLRSRGLYRCEVSEEAPSFHSAQAEAFMEVYYFPRDSPIITGHDRRYKIDEPLDVNCSSARAFPAPDLYWHINGQKITERSWLIAYGAKPVPQGLLVSTLGLKAPAKPRMKLRCVATIGTHKRERTVLIETNSASYYSGVGGSLLTFISINIFVRDKIS</sequence>
<dbReference type="InterPro" id="IPR036179">
    <property type="entry name" value="Ig-like_dom_sf"/>
</dbReference>
<accession>A0ABM3MG05</accession>
<proteinExistence type="predicted"/>
<evidence type="ECO:0000313" key="4">
    <source>
        <dbReference type="RefSeq" id="XP_052750084.1"/>
    </source>
</evidence>
<dbReference type="PANTHER" id="PTHR21261">
    <property type="entry name" value="BEAT PROTEIN"/>
    <property type="match status" value="1"/>
</dbReference>
<reference evidence="4" key="1">
    <citation type="submission" date="2025-08" db="UniProtKB">
        <authorList>
            <consortium name="RefSeq"/>
        </authorList>
    </citation>
    <scope>IDENTIFICATION</scope>
    <source>
        <tissue evidence="4">Whole larvae</tissue>
    </source>
</reference>
<organism evidence="3 4">
    <name type="scientific">Galleria mellonella</name>
    <name type="common">Greater wax moth</name>
    <dbReference type="NCBI Taxonomy" id="7137"/>
    <lineage>
        <taxon>Eukaryota</taxon>
        <taxon>Metazoa</taxon>
        <taxon>Ecdysozoa</taxon>
        <taxon>Arthropoda</taxon>
        <taxon>Hexapoda</taxon>
        <taxon>Insecta</taxon>
        <taxon>Pterygota</taxon>
        <taxon>Neoptera</taxon>
        <taxon>Endopterygota</taxon>
        <taxon>Lepidoptera</taxon>
        <taxon>Glossata</taxon>
        <taxon>Ditrysia</taxon>
        <taxon>Pyraloidea</taxon>
        <taxon>Pyralidae</taxon>
        <taxon>Galleriinae</taxon>
        <taxon>Galleria</taxon>
    </lineage>
</organism>
<keyword evidence="1" id="KW-0472">Membrane</keyword>
<evidence type="ECO:0000313" key="3">
    <source>
        <dbReference type="Proteomes" id="UP001652740"/>
    </source>
</evidence>
<dbReference type="SUPFAM" id="SSF48726">
    <property type="entry name" value="Immunoglobulin"/>
    <property type="match status" value="1"/>
</dbReference>
<feature type="transmembrane region" description="Helical" evidence="1">
    <location>
        <begin position="20"/>
        <end position="41"/>
    </location>
</feature>
<protein>
    <submittedName>
        <fullName evidence="4">Uncharacterized protein LOC113518781 isoform X1</fullName>
    </submittedName>
</protein>
<dbReference type="Proteomes" id="UP001652740">
    <property type="component" value="Unplaced"/>
</dbReference>
<dbReference type="Gene3D" id="2.60.40.10">
    <property type="entry name" value="Immunoglobulins"/>
    <property type="match status" value="2"/>
</dbReference>
<feature type="domain" description="Ig-like" evidence="2">
    <location>
        <begin position="29"/>
        <end position="141"/>
    </location>
</feature>